<dbReference type="AlphaFoldDB" id="A0A0F9KJX8"/>
<evidence type="ECO:0000313" key="1">
    <source>
        <dbReference type="EMBL" id="KKM15585.1"/>
    </source>
</evidence>
<proteinExistence type="predicted"/>
<comment type="caution">
    <text evidence="1">The sequence shown here is derived from an EMBL/GenBank/DDBJ whole genome shotgun (WGS) entry which is preliminary data.</text>
</comment>
<organism evidence="1">
    <name type="scientific">marine sediment metagenome</name>
    <dbReference type="NCBI Taxonomy" id="412755"/>
    <lineage>
        <taxon>unclassified sequences</taxon>
        <taxon>metagenomes</taxon>
        <taxon>ecological metagenomes</taxon>
    </lineage>
</organism>
<sequence>MPAWSATGKGQAVQLAENLAPGKVGETTFEVK</sequence>
<accession>A0A0F9KJX8</accession>
<protein>
    <submittedName>
        <fullName evidence="1">Uncharacterized protein</fullName>
    </submittedName>
</protein>
<gene>
    <name evidence="1" type="ORF">LCGC14_1694590</name>
</gene>
<dbReference type="EMBL" id="LAZR01014872">
    <property type="protein sequence ID" value="KKM15585.1"/>
    <property type="molecule type" value="Genomic_DNA"/>
</dbReference>
<reference evidence="1" key="1">
    <citation type="journal article" date="2015" name="Nature">
        <title>Complex archaea that bridge the gap between prokaryotes and eukaryotes.</title>
        <authorList>
            <person name="Spang A."/>
            <person name="Saw J.H."/>
            <person name="Jorgensen S.L."/>
            <person name="Zaremba-Niedzwiedzka K."/>
            <person name="Martijn J."/>
            <person name="Lind A.E."/>
            <person name="van Eijk R."/>
            <person name="Schleper C."/>
            <person name="Guy L."/>
            <person name="Ettema T.J."/>
        </authorList>
    </citation>
    <scope>NUCLEOTIDE SEQUENCE</scope>
</reference>
<name>A0A0F9KJX8_9ZZZZ</name>